<dbReference type="KEGG" id="usu:LVJ78_09590"/>
<evidence type="ECO:0000313" key="5">
    <source>
        <dbReference type="Proteomes" id="UP000829756"/>
    </source>
</evidence>
<gene>
    <name evidence="2" type="ORF">EV680_11846</name>
    <name evidence="3" type="ORF">LVJ78_09590</name>
</gene>
<dbReference type="InterPro" id="IPR029032">
    <property type="entry name" value="AhpD-like"/>
</dbReference>
<accession>A0AAE9GWA9</accession>
<dbReference type="Proteomes" id="UP000294721">
    <property type="component" value="Unassembled WGS sequence"/>
</dbReference>
<evidence type="ECO:0000259" key="1">
    <source>
        <dbReference type="Pfam" id="PF02627"/>
    </source>
</evidence>
<evidence type="ECO:0000313" key="4">
    <source>
        <dbReference type="Proteomes" id="UP000294721"/>
    </source>
</evidence>
<dbReference type="EMBL" id="CP091507">
    <property type="protein sequence ID" value="UOO78940.1"/>
    <property type="molecule type" value="Genomic_DNA"/>
</dbReference>
<reference evidence="3" key="2">
    <citation type="submission" date="2021-12" db="EMBL/GenBank/DDBJ databases">
        <authorList>
            <person name="Veyrier F.J."/>
        </authorList>
    </citation>
    <scope>NUCLEOTIDE SEQUENCE</scope>
    <source>
        <strain evidence="3">1258/02</strain>
    </source>
</reference>
<keyword evidence="2" id="KW-0560">Oxidoreductase</keyword>
<dbReference type="PANTHER" id="PTHR35446:SF3">
    <property type="entry name" value="CMD DOMAIN-CONTAINING PROTEIN"/>
    <property type="match status" value="1"/>
</dbReference>
<dbReference type="InterPro" id="IPR003779">
    <property type="entry name" value="CMD-like"/>
</dbReference>
<dbReference type="EMBL" id="SLXE01000018">
    <property type="protein sequence ID" value="TCP04242.1"/>
    <property type="molecule type" value="Genomic_DNA"/>
</dbReference>
<keyword evidence="4" id="KW-1185">Reference proteome</keyword>
<reference evidence="3" key="3">
    <citation type="journal article" date="2022" name="Res Sq">
        <title>Evolution of multicellular longitudinally dividing oral cavity symbionts (Neisseriaceae).</title>
        <authorList>
            <person name="Nyongesa S."/>
            <person name="Weber P."/>
            <person name="Bernet E."/>
            <person name="Pullido F."/>
            <person name="Nieckarz M."/>
            <person name="Delaby M."/>
            <person name="Nieves C."/>
            <person name="Viehboeck T."/>
            <person name="Krause N."/>
            <person name="Rivera-Millot A."/>
            <person name="Nakamura A."/>
            <person name="Vischer N."/>
            <person name="VanNieuwenhze M."/>
            <person name="Brun Y."/>
            <person name="Cava F."/>
            <person name="Bulgheresi S."/>
            <person name="Veyrier F."/>
        </authorList>
    </citation>
    <scope>NUCLEOTIDE SEQUENCE</scope>
    <source>
        <strain evidence="3">1258/02</strain>
    </source>
</reference>
<name>A0AAE9GWA9_9NEIS</name>
<organism evidence="3 5">
    <name type="scientific">Uruburuella suis</name>
    <dbReference type="NCBI Taxonomy" id="252130"/>
    <lineage>
        <taxon>Bacteria</taxon>
        <taxon>Pseudomonadati</taxon>
        <taxon>Pseudomonadota</taxon>
        <taxon>Betaproteobacteria</taxon>
        <taxon>Neisseriales</taxon>
        <taxon>Neisseriaceae</taxon>
        <taxon>Uruburuella</taxon>
    </lineage>
</organism>
<evidence type="ECO:0000313" key="3">
    <source>
        <dbReference type="EMBL" id="UOO78940.1"/>
    </source>
</evidence>
<dbReference type="Gene3D" id="1.20.1290.10">
    <property type="entry name" value="AhpD-like"/>
    <property type="match status" value="1"/>
</dbReference>
<evidence type="ECO:0000313" key="2">
    <source>
        <dbReference type="EMBL" id="TCP04242.1"/>
    </source>
</evidence>
<proteinExistence type="predicted"/>
<reference evidence="2 4" key="1">
    <citation type="submission" date="2019-03" db="EMBL/GenBank/DDBJ databases">
        <title>Genomic Encyclopedia of Type Strains, Phase IV (KMG-IV): sequencing the most valuable type-strain genomes for metagenomic binning, comparative biology and taxonomic classification.</title>
        <authorList>
            <person name="Goeker M."/>
        </authorList>
    </citation>
    <scope>NUCLEOTIDE SEQUENCE [LARGE SCALE GENOMIC DNA]</scope>
    <source>
        <strain evidence="2 4">DSM 17474</strain>
    </source>
</reference>
<feature type="domain" description="Carboxymuconolactone decarboxylase-like" evidence="1">
    <location>
        <begin position="42"/>
        <end position="110"/>
    </location>
</feature>
<dbReference type="SUPFAM" id="SSF69118">
    <property type="entry name" value="AhpD-like"/>
    <property type="match status" value="1"/>
</dbReference>
<dbReference type="GO" id="GO:0051920">
    <property type="term" value="F:peroxiredoxin activity"/>
    <property type="evidence" value="ECO:0007669"/>
    <property type="project" value="InterPro"/>
</dbReference>
<dbReference type="AlphaFoldDB" id="A0AAE9GWA9"/>
<keyword evidence="2" id="KW-0575">Peroxidase</keyword>
<protein>
    <submittedName>
        <fullName evidence="3">Carboxymuconolactone decarboxylase family protein</fullName>
    </submittedName>
    <submittedName>
        <fullName evidence="2">Peroxidase-related enzyme</fullName>
    </submittedName>
</protein>
<sequence length="180" mass="18923">MARLTVHSVATAPEAAKARVEAAEKNNGFLPNLIGVLANSPAALAMYQDVGALNATTSLSAGEREVVQITAAVLNQCGFCKAGHTALSTKKKLLEPQAMEALRNTTALDDAKLNQLALFTQSVIANKGNVADDELQAFFAAGYNEQQALEVVLGVALATLCNFANNLAHNEINPQLQAYA</sequence>
<dbReference type="NCBIfam" id="TIGR00778">
    <property type="entry name" value="ahpD_dom"/>
    <property type="match status" value="1"/>
</dbReference>
<dbReference type="RefSeq" id="WP_132954155.1">
    <property type="nucleotide sequence ID" value="NZ_CP091507.1"/>
</dbReference>
<dbReference type="Proteomes" id="UP000829756">
    <property type="component" value="Chromosome"/>
</dbReference>
<dbReference type="PANTHER" id="PTHR35446">
    <property type="entry name" value="SI:CH211-175M2.5"/>
    <property type="match status" value="1"/>
</dbReference>
<dbReference type="InterPro" id="IPR004675">
    <property type="entry name" value="AhpD_core"/>
</dbReference>
<dbReference type="Pfam" id="PF02627">
    <property type="entry name" value="CMD"/>
    <property type="match status" value="1"/>
</dbReference>